<feature type="domain" description="PDZ" evidence="2">
    <location>
        <begin position="1258"/>
        <end position="1328"/>
    </location>
</feature>
<feature type="compositionally biased region" description="Polar residues" evidence="1">
    <location>
        <begin position="1009"/>
        <end position="1027"/>
    </location>
</feature>
<dbReference type="PANTHER" id="PTHR14102:SF12">
    <property type="entry name" value="CDNA SEQUENCE BC034090"/>
    <property type="match status" value="1"/>
</dbReference>
<dbReference type="GO" id="GO:0005634">
    <property type="term" value="C:nucleus"/>
    <property type="evidence" value="ECO:0007669"/>
    <property type="project" value="TreeGrafter"/>
</dbReference>
<organism evidence="3 4">
    <name type="scientific">Dreissena polymorpha</name>
    <name type="common">Zebra mussel</name>
    <name type="synonym">Mytilus polymorpha</name>
    <dbReference type="NCBI Taxonomy" id="45954"/>
    <lineage>
        <taxon>Eukaryota</taxon>
        <taxon>Metazoa</taxon>
        <taxon>Spiralia</taxon>
        <taxon>Lophotrochozoa</taxon>
        <taxon>Mollusca</taxon>
        <taxon>Bivalvia</taxon>
        <taxon>Autobranchia</taxon>
        <taxon>Heteroconchia</taxon>
        <taxon>Euheterodonta</taxon>
        <taxon>Imparidentia</taxon>
        <taxon>Neoheterodontei</taxon>
        <taxon>Myida</taxon>
        <taxon>Dreissenoidea</taxon>
        <taxon>Dreissenidae</taxon>
        <taxon>Dreissena</taxon>
    </lineage>
</organism>
<evidence type="ECO:0000259" key="2">
    <source>
        <dbReference type="PROSITE" id="PS50106"/>
    </source>
</evidence>
<evidence type="ECO:0000313" key="4">
    <source>
        <dbReference type="Proteomes" id="UP000828390"/>
    </source>
</evidence>
<proteinExistence type="predicted"/>
<feature type="compositionally biased region" description="Basic and acidic residues" evidence="1">
    <location>
        <begin position="931"/>
        <end position="941"/>
    </location>
</feature>
<dbReference type="SUPFAM" id="SSF50156">
    <property type="entry name" value="PDZ domain-like"/>
    <property type="match status" value="1"/>
</dbReference>
<feature type="region of interest" description="Disordered" evidence="1">
    <location>
        <begin position="210"/>
        <end position="270"/>
    </location>
</feature>
<dbReference type="InterPro" id="IPR001478">
    <property type="entry name" value="PDZ"/>
</dbReference>
<reference evidence="3" key="1">
    <citation type="journal article" date="2019" name="bioRxiv">
        <title>The Genome of the Zebra Mussel, Dreissena polymorpha: A Resource for Invasive Species Research.</title>
        <authorList>
            <person name="McCartney M.A."/>
            <person name="Auch B."/>
            <person name="Kono T."/>
            <person name="Mallez S."/>
            <person name="Zhang Y."/>
            <person name="Obille A."/>
            <person name="Becker A."/>
            <person name="Abrahante J.E."/>
            <person name="Garbe J."/>
            <person name="Badalamenti J.P."/>
            <person name="Herman A."/>
            <person name="Mangelson H."/>
            <person name="Liachko I."/>
            <person name="Sullivan S."/>
            <person name="Sone E.D."/>
            <person name="Koren S."/>
            <person name="Silverstein K.A.T."/>
            <person name="Beckman K.B."/>
            <person name="Gohl D.M."/>
        </authorList>
    </citation>
    <scope>NUCLEOTIDE SEQUENCE</scope>
    <source>
        <strain evidence="3">Duluth1</strain>
        <tissue evidence="3">Whole animal</tissue>
    </source>
</reference>
<feature type="compositionally biased region" description="Basic residues" evidence="1">
    <location>
        <begin position="213"/>
        <end position="226"/>
    </location>
</feature>
<feature type="region of interest" description="Disordered" evidence="1">
    <location>
        <begin position="1151"/>
        <end position="1172"/>
    </location>
</feature>
<feature type="compositionally biased region" description="Polar residues" evidence="1">
    <location>
        <begin position="824"/>
        <end position="835"/>
    </location>
</feature>
<feature type="region of interest" description="Disordered" evidence="1">
    <location>
        <begin position="1009"/>
        <end position="1074"/>
    </location>
</feature>
<feature type="compositionally biased region" description="Polar residues" evidence="1">
    <location>
        <begin position="1198"/>
        <end position="1209"/>
    </location>
</feature>
<feature type="compositionally biased region" description="Polar residues" evidence="1">
    <location>
        <begin position="366"/>
        <end position="379"/>
    </location>
</feature>
<dbReference type="InterPro" id="IPR051741">
    <property type="entry name" value="PAR6_homolog"/>
</dbReference>
<dbReference type="EMBL" id="JAIWYP010000007">
    <property type="protein sequence ID" value="KAH3791252.1"/>
    <property type="molecule type" value="Genomic_DNA"/>
</dbReference>
<feature type="compositionally biased region" description="Basic and acidic residues" evidence="1">
    <location>
        <begin position="231"/>
        <end position="244"/>
    </location>
</feature>
<dbReference type="PROSITE" id="PS50106">
    <property type="entry name" value="PDZ"/>
    <property type="match status" value="1"/>
</dbReference>
<dbReference type="OrthoDB" id="10058001at2759"/>
<dbReference type="InterPro" id="IPR036034">
    <property type="entry name" value="PDZ_sf"/>
</dbReference>
<feature type="region of interest" description="Disordered" evidence="1">
    <location>
        <begin position="1"/>
        <end position="39"/>
    </location>
</feature>
<name>A0A9D4F8J2_DREPO</name>
<dbReference type="GO" id="GO:0016324">
    <property type="term" value="C:apical plasma membrane"/>
    <property type="evidence" value="ECO:0007669"/>
    <property type="project" value="TreeGrafter"/>
</dbReference>
<comment type="caution">
    <text evidence="3">The sequence shown here is derived from an EMBL/GenBank/DDBJ whole genome shotgun (WGS) entry which is preliminary data.</text>
</comment>
<dbReference type="Proteomes" id="UP000828390">
    <property type="component" value="Unassembled WGS sequence"/>
</dbReference>
<dbReference type="GO" id="GO:0060341">
    <property type="term" value="P:regulation of cellular localization"/>
    <property type="evidence" value="ECO:0007669"/>
    <property type="project" value="TreeGrafter"/>
</dbReference>
<feature type="compositionally biased region" description="Polar residues" evidence="1">
    <location>
        <begin position="103"/>
        <end position="114"/>
    </location>
</feature>
<dbReference type="Pfam" id="PF00595">
    <property type="entry name" value="PDZ"/>
    <property type="match status" value="1"/>
</dbReference>
<feature type="region of interest" description="Disordered" evidence="1">
    <location>
        <begin position="718"/>
        <end position="850"/>
    </location>
</feature>
<feature type="region of interest" description="Disordered" evidence="1">
    <location>
        <begin position="907"/>
        <end position="963"/>
    </location>
</feature>
<feature type="compositionally biased region" description="Basic and acidic residues" evidence="1">
    <location>
        <begin position="385"/>
        <end position="394"/>
    </location>
</feature>
<dbReference type="PANTHER" id="PTHR14102">
    <property type="entry name" value="PAR-6-RELATED"/>
    <property type="match status" value="1"/>
</dbReference>
<evidence type="ECO:0000313" key="3">
    <source>
        <dbReference type="EMBL" id="KAH3791252.1"/>
    </source>
</evidence>
<feature type="region of interest" description="Disordered" evidence="1">
    <location>
        <begin position="1189"/>
        <end position="1209"/>
    </location>
</feature>
<sequence length="1347" mass="149504">MGSAYDIRYQSGVGRRHHESVSHSEPNSARLSTMSHRPKSAVDGRLVHGSYGDLSTSPMDLKLGRDLCHELYKRYPHAFARRLKAREGGQKLLNARNHVWFQENTSRSNPSSARSVGEIDSKSGHASRDVELHYYARPRSRLSEDALMLTSQTHGIYDPPLTVTQRLKQNSKNLNTLLNENSPLNRFNNKYHTDLQHDTSTDLQEYMIERGKERSRHRQKHKRIIIQRKINGSDEGNKENESKARRWVSKSASPTSRNRQQYSLPKSPLNEGHLVNIDTLLAESDLEIDSVLERITRQMVSPDFLAKSSNEKGDDSMEWLETSKIAEVNYLPSLLKGTNSRCESPAIDSSPGSSASTCNRKHSDRQTSQKVTNTSAVSESDTDEAQTRHPDPDVTRPSAVAAAVTSDYEVEQKINEINDIKHRFVSNSEHINSEDTTAVPGILKVCFDPLEVNLPKCESEGIDFTHRDCETVIHENQSVAECSQGAYNCVKRASPCDSAGNINNECENQCDNQTGKCGETNVIKVVNKICENDDCEQGENVECCHGDNHLPMDGYVAMDTRSVKQTTVMVSRTSQQDSDLDSGIGCGSSCAEVLPGKSKGRQSTSGMRLQPVKADHSILPLRPDFDIPSVGMGGNSFDVSDDTNIRLGICRESIREKKVVEKYRRARTPCRHIIIKTSEINRPKSAPTLESKSNLKPVDIPISAENSDFSPDEEFIAQSQTLGRQTSRSPRSVQEKYASTPNLVKANESSALAGPMLGKWSSSTQHLKPRKISQDSTESSREDGSLSESESDESIGEPVEHNFHVNSSTPVHRHPRLNYERGYNSDQNTLFNGRLNQDFHEGKGSETNIFGKKGMFKPAVSSPRVKEKRLKLRSILKNKKGSFNPIVSESNHSVAERVAVNRIYAKDRGQEREATHSIPQSSAREIYSDLDTDRRRSDSERSGSVNERNFGRRSASSGSADPLEIVADVHRTNSGSARLQEVNSASSKNHLNENFRLGNDQSRLQHENLPQSHQNTWESGKSQSLQTDTERSPKAQPPKKPARTKHKRAAPDLSFSKYKIKTPEGRSVSTRANGSQNYCSEVQPVLQLYREETPCSAMTEVPLSDTEDEMDHVPVQSSNLTKAKEMSASKSSLFDKTRGKLKLFGKSTSLEKGLDEETKKSHSKGGNLFSKMKKAPSIKSITSLFKRKKKDKFEDKGSNNAINSNGHLSESHLKQWSSCQVLSATDPPADHPTPVTSTTLGGHPIGQLQKINHDGTQVLCLAKPESGPLGFYITKGNAKYGNGIFVSRFSSTDRDRSFAGLLGVGDEILEVNGHPVSSLSKDEVYSLICASPIIVLKVFPFIARTDV</sequence>
<feature type="compositionally biased region" description="Polar residues" evidence="1">
    <location>
        <begin position="23"/>
        <end position="35"/>
    </location>
</feature>
<feature type="region of interest" description="Disordered" evidence="1">
    <location>
        <begin position="103"/>
        <end position="124"/>
    </location>
</feature>
<dbReference type="Gene3D" id="2.30.42.10">
    <property type="match status" value="1"/>
</dbReference>
<feature type="compositionally biased region" description="Polar residues" evidence="1">
    <location>
        <begin position="718"/>
        <end position="750"/>
    </location>
</feature>
<gene>
    <name evidence="3" type="ORF">DPMN_144735</name>
</gene>
<evidence type="ECO:0000256" key="1">
    <source>
        <dbReference type="SAM" id="MobiDB-lite"/>
    </source>
</evidence>
<reference evidence="3" key="2">
    <citation type="submission" date="2020-11" db="EMBL/GenBank/DDBJ databases">
        <authorList>
            <person name="McCartney M.A."/>
            <person name="Auch B."/>
            <person name="Kono T."/>
            <person name="Mallez S."/>
            <person name="Becker A."/>
            <person name="Gohl D.M."/>
            <person name="Silverstein K.A.T."/>
            <person name="Koren S."/>
            <person name="Bechman K.B."/>
            <person name="Herman A."/>
            <person name="Abrahante J.E."/>
            <person name="Garbe J."/>
        </authorList>
    </citation>
    <scope>NUCLEOTIDE SEQUENCE</scope>
    <source>
        <strain evidence="3">Duluth1</strain>
        <tissue evidence="3">Whole animal</tissue>
    </source>
</reference>
<dbReference type="GO" id="GO:0007163">
    <property type="term" value="P:establishment or maintenance of cell polarity"/>
    <property type="evidence" value="ECO:0007669"/>
    <property type="project" value="TreeGrafter"/>
</dbReference>
<dbReference type="GO" id="GO:0007098">
    <property type="term" value="P:centrosome cycle"/>
    <property type="evidence" value="ECO:0007669"/>
    <property type="project" value="TreeGrafter"/>
</dbReference>
<feature type="compositionally biased region" description="Polar residues" evidence="1">
    <location>
        <begin position="250"/>
        <end position="264"/>
    </location>
</feature>
<accession>A0A9D4F8J2</accession>
<dbReference type="GO" id="GO:0005938">
    <property type="term" value="C:cell cortex"/>
    <property type="evidence" value="ECO:0007669"/>
    <property type="project" value="TreeGrafter"/>
</dbReference>
<protein>
    <recommendedName>
        <fullName evidence="2">PDZ domain-containing protein</fullName>
    </recommendedName>
</protein>
<dbReference type="SMART" id="SM00228">
    <property type="entry name" value="PDZ"/>
    <property type="match status" value="1"/>
</dbReference>
<keyword evidence="4" id="KW-1185">Reference proteome</keyword>
<feature type="region of interest" description="Disordered" evidence="1">
    <location>
        <begin position="341"/>
        <end position="400"/>
    </location>
</feature>